<dbReference type="InterPro" id="IPR011549">
    <property type="entry name" value="RibD_C"/>
</dbReference>
<evidence type="ECO:0000256" key="5">
    <source>
        <dbReference type="ARBA" id="ARBA00023002"/>
    </source>
</evidence>
<dbReference type="GO" id="GO:0009231">
    <property type="term" value="P:riboflavin biosynthetic process"/>
    <property type="evidence" value="ECO:0007669"/>
    <property type="project" value="UniProtKB-UniPathway"/>
</dbReference>
<dbReference type="SUPFAM" id="SSF53597">
    <property type="entry name" value="Dihydrofolate reductase-like"/>
    <property type="match status" value="1"/>
</dbReference>
<evidence type="ECO:0000256" key="1">
    <source>
        <dbReference type="ARBA" id="ARBA00004910"/>
    </source>
</evidence>
<dbReference type="GO" id="GO:0008703">
    <property type="term" value="F:5-amino-6-(5-phosphoribosylamino)uracil reductase activity"/>
    <property type="evidence" value="ECO:0007669"/>
    <property type="project" value="UniProtKB-EC"/>
</dbReference>
<keyword evidence="4" id="KW-0521">NADP</keyword>
<dbReference type="Pfam" id="PF01872">
    <property type="entry name" value="RibD_C"/>
    <property type="match status" value="1"/>
</dbReference>
<reference evidence="7" key="1">
    <citation type="submission" date="2018-12" db="EMBL/GenBank/DDBJ databases">
        <authorList>
            <person name="Chong R.A."/>
        </authorList>
    </citation>
    <scope>NUCLEOTIDE SEQUENCE [LARGE SCALE GENOMIC DNA]</scope>
    <source>
        <strain evidence="7">Ahe</strain>
    </source>
</reference>
<evidence type="ECO:0000256" key="2">
    <source>
        <dbReference type="ARBA" id="ARBA00013173"/>
    </source>
</evidence>
<dbReference type="NCBIfam" id="TIGR00227">
    <property type="entry name" value="ribD_Cterm"/>
    <property type="match status" value="1"/>
</dbReference>
<gene>
    <name evidence="7" type="primary">ribD</name>
    <name evidence="7" type="ORF">D9V62_02340</name>
</gene>
<dbReference type="GO" id="GO:0050661">
    <property type="term" value="F:NADP binding"/>
    <property type="evidence" value="ECO:0007669"/>
    <property type="project" value="InterPro"/>
</dbReference>
<evidence type="ECO:0000259" key="6">
    <source>
        <dbReference type="Pfam" id="PF01872"/>
    </source>
</evidence>
<dbReference type="PANTHER" id="PTHR38011:SF7">
    <property type="entry name" value="2,5-DIAMINO-6-RIBOSYLAMINO-4(3H)-PYRIMIDINONE 5'-PHOSPHATE REDUCTASE"/>
    <property type="match status" value="1"/>
</dbReference>
<dbReference type="AlphaFoldDB" id="A0A4D6XXA5"/>
<dbReference type="InterPro" id="IPR024072">
    <property type="entry name" value="DHFR-like_dom_sf"/>
</dbReference>
<dbReference type="OrthoDB" id="9800865at2"/>
<sequence length="218" mass="25450">MSIDGRIAMQDGESKWITSQYSRQDVQMFRAKSSAILSSSKTILQDNAQLTVRKEEFNKTTLSKFPEHDFKHPIRVIIDSQNRMKKSHKIMHTKEKILLMRLKPDNELWPENIKQIIIKPYKNKINIKSTLKFLGNLNINNLWIEAGSTLSGCLLKMQLIDEIIIYIAPKILGHEAKPLFVLKNDLKLFECFKFNFLDFRKIGPDIRLILEPLQKINN</sequence>
<evidence type="ECO:0000256" key="3">
    <source>
        <dbReference type="ARBA" id="ARBA00022619"/>
    </source>
</evidence>
<dbReference type="EMBL" id="CP034894">
    <property type="protein sequence ID" value="QCI17265.1"/>
    <property type="molecule type" value="Genomic_DNA"/>
</dbReference>
<dbReference type="NCBIfam" id="TIGR00326">
    <property type="entry name" value="eubact_ribD"/>
    <property type="match status" value="1"/>
</dbReference>
<dbReference type="UniPathway" id="UPA00275">
    <property type="reaction ID" value="UER00402"/>
</dbReference>
<name>A0A4D6XXA5_9GAMM</name>
<protein>
    <recommendedName>
        <fullName evidence="2">5-amino-6-(5-phosphoribosylamino)uracil reductase</fullName>
        <ecNumber evidence="2">1.1.1.193</ecNumber>
    </recommendedName>
</protein>
<dbReference type="Gene3D" id="3.40.430.10">
    <property type="entry name" value="Dihydrofolate Reductase, subunit A"/>
    <property type="match status" value="1"/>
</dbReference>
<proteinExistence type="predicted"/>
<feature type="domain" description="Bacterial bifunctional deaminase-reductase C-terminal" evidence="6">
    <location>
        <begin position="1"/>
        <end position="206"/>
    </location>
</feature>
<keyword evidence="5 7" id="KW-0560">Oxidoreductase</keyword>
<evidence type="ECO:0000256" key="4">
    <source>
        <dbReference type="ARBA" id="ARBA00022857"/>
    </source>
</evidence>
<comment type="pathway">
    <text evidence="1">Cofactor biosynthesis; riboflavin biosynthesis; 5-amino-6-(D-ribitylamino)uracil from GTP: step 3/4.</text>
</comment>
<keyword evidence="3" id="KW-0686">Riboflavin biosynthesis</keyword>
<dbReference type="InterPro" id="IPR004794">
    <property type="entry name" value="Eubact_RibD"/>
</dbReference>
<dbReference type="Proteomes" id="UP000298759">
    <property type="component" value="Chromosome"/>
</dbReference>
<dbReference type="EC" id="1.1.1.193" evidence="2"/>
<reference evidence="7" key="2">
    <citation type="submission" date="2019-05" db="EMBL/GenBank/DDBJ databases">
        <title>Genome evolution of the obligate endosymbiont Buchnera aphidicola.</title>
        <authorList>
            <person name="Moran N.A."/>
        </authorList>
    </citation>
    <scope>NUCLEOTIDE SEQUENCE [LARGE SCALE GENOMIC DNA]</scope>
    <source>
        <strain evidence="7">Ahe</strain>
    </source>
</reference>
<evidence type="ECO:0000313" key="7">
    <source>
        <dbReference type="EMBL" id="QCI17265.1"/>
    </source>
</evidence>
<dbReference type="InterPro" id="IPR002734">
    <property type="entry name" value="RibDG_C"/>
</dbReference>
<organism evidence="7">
    <name type="scientific">Buchnera aphidicola</name>
    <name type="common">Aphis helianthi</name>
    <dbReference type="NCBI Taxonomy" id="2315802"/>
    <lineage>
        <taxon>Bacteria</taxon>
        <taxon>Pseudomonadati</taxon>
        <taxon>Pseudomonadota</taxon>
        <taxon>Gammaproteobacteria</taxon>
        <taxon>Enterobacterales</taxon>
        <taxon>Erwiniaceae</taxon>
        <taxon>Buchnera</taxon>
    </lineage>
</organism>
<dbReference type="GO" id="GO:0008835">
    <property type="term" value="F:diaminohydroxyphosphoribosylaminopyrimidine deaminase activity"/>
    <property type="evidence" value="ECO:0007669"/>
    <property type="project" value="InterPro"/>
</dbReference>
<accession>A0A4D6XXA5</accession>
<dbReference type="PANTHER" id="PTHR38011">
    <property type="entry name" value="DIHYDROFOLATE REDUCTASE FAMILY PROTEIN (AFU_ORTHOLOGUE AFUA_8G06820)"/>
    <property type="match status" value="1"/>
</dbReference>
<dbReference type="InterPro" id="IPR050765">
    <property type="entry name" value="Riboflavin_Biosynth_HTPR"/>
</dbReference>
<keyword evidence="7" id="KW-0378">Hydrolase</keyword>